<dbReference type="Proteomes" id="UP001499854">
    <property type="component" value="Unassembled WGS sequence"/>
</dbReference>
<evidence type="ECO:0000313" key="2">
    <source>
        <dbReference type="EMBL" id="GAA1981484.1"/>
    </source>
</evidence>
<protein>
    <submittedName>
        <fullName evidence="2">CoA-transferase</fullName>
    </submittedName>
</protein>
<proteinExistence type="inferred from homology"/>
<dbReference type="PANTHER" id="PTHR43293">
    <property type="entry name" value="ACETATE COA-TRANSFERASE YDIF"/>
    <property type="match status" value="1"/>
</dbReference>
<accession>A0ABP5DL93</accession>
<dbReference type="InterPro" id="IPR004165">
    <property type="entry name" value="CoA_trans_fam_I"/>
</dbReference>
<dbReference type="RefSeq" id="WP_344659386.1">
    <property type="nucleotide sequence ID" value="NZ_BAAAQM010000028.1"/>
</dbReference>
<name>A0ABP5DL93_9ACTN</name>
<dbReference type="InterPro" id="IPR037171">
    <property type="entry name" value="NagB/RpiA_transferase-like"/>
</dbReference>
<comment type="caution">
    <text evidence="2">The sequence shown here is derived from an EMBL/GenBank/DDBJ whole genome shotgun (WGS) entry which is preliminary data.</text>
</comment>
<dbReference type="EMBL" id="BAAAQM010000028">
    <property type="protein sequence ID" value="GAA1981484.1"/>
    <property type="molecule type" value="Genomic_DNA"/>
</dbReference>
<sequence>MSGGVATRAEICVAACAEAWRGDGEVIASPMGIVPAVAARLAKLTFAPGLLLSDGDADYLTDPTGADSHVEAHIPYRQLFDHVWHGSRHVMMGASQLDKFGNQNISAIGADHARPKAQLIGVRGAPGNTINHPTSYWIANHSPKVFVERVDVVSGVGFDRAKAVGKAARFHGLRRVVTNLAVFDFATPDHRMRIRSVHPGVSVDEVVAATGFVLAGTDNPDVTPEPDAEALYLIRDVLDPGNAREREVPSAGRG</sequence>
<keyword evidence="3" id="KW-1185">Reference proteome</keyword>
<evidence type="ECO:0000256" key="1">
    <source>
        <dbReference type="ARBA" id="ARBA00007047"/>
    </source>
</evidence>
<comment type="similarity">
    <text evidence="1">Belongs to the 3-oxoacid CoA-transferase subunit B family.</text>
</comment>
<reference evidence="3" key="1">
    <citation type="journal article" date="2019" name="Int. J. Syst. Evol. Microbiol.">
        <title>The Global Catalogue of Microorganisms (GCM) 10K type strain sequencing project: providing services to taxonomists for standard genome sequencing and annotation.</title>
        <authorList>
            <consortium name="The Broad Institute Genomics Platform"/>
            <consortium name="The Broad Institute Genome Sequencing Center for Infectious Disease"/>
            <person name="Wu L."/>
            <person name="Ma J."/>
        </authorList>
    </citation>
    <scope>NUCLEOTIDE SEQUENCE [LARGE SCALE GENOMIC DNA]</scope>
    <source>
        <strain evidence="3">JCM 16013</strain>
    </source>
</reference>
<gene>
    <name evidence="2" type="ORF">GCM10009838_48450</name>
</gene>
<evidence type="ECO:0000313" key="3">
    <source>
        <dbReference type="Proteomes" id="UP001499854"/>
    </source>
</evidence>
<dbReference type="SMART" id="SM00882">
    <property type="entry name" value="CoA_trans"/>
    <property type="match status" value="1"/>
</dbReference>
<dbReference type="Pfam" id="PF01144">
    <property type="entry name" value="CoA_trans"/>
    <property type="match status" value="1"/>
</dbReference>
<dbReference type="PANTHER" id="PTHR43293:SF3">
    <property type="entry name" value="CHOLESTEROL RING-CLEAVING HYDROLASE IPDB SUBUNIT"/>
    <property type="match status" value="1"/>
</dbReference>
<organism evidence="2 3">
    <name type="scientific">Catenulispora subtropica</name>
    <dbReference type="NCBI Taxonomy" id="450798"/>
    <lineage>
        <taxon>Bacteria</taxon>
        <taxon>Bacillati</taxon>
        <taxon>Actinomycetota</taxon>
        <taxon>Actinomycetes</taxon>
        <taxon>Catenulisporales</taxon>
        <taxon>Catenulisporaceae</taxon>
        <taxon>Catenulispora</taxon>
    </lineage>
</organism>
<dbReference type="Gene3D" id="3.40.1080.10">
    <property type="entry name" value="Glutaconate Coenzyme A-transferase"/>
    <property type="match status" value="1"/>
</dbReference>
<dbReference type="SUPFAM" id="SSF100950">
    <property type="entry name" value="NagB/RpiA/CoA transferase-like"/>
    <property type="match status" value="1"/>
</dbReference>